<dbReference type="SUPFAM" id="SSF88946">
    <property type="entry name" value="Sigma2 domain of RNA polymerase sigma factors"/>
    <property type="match status" value="1"/>
</dbReference>
<feature type="domain" description="RNA polymerase sigma-70 region 2" evidence="5">
    <location>
        <begin position="28"/>
        <end position="94"/>
    </location>
</feature>
<dbReference type="RefSeq" id="WP_146307692.1">
    <property type="nucleotide sequence ID" value="NZ_VOHS01000044.1"/>
</dbReference>
<evidence type="ECO:0000259" key="6">
    <source>
        <dbReference type="Pfam" id="PF08281"/>
    </source>
</evidence>
<keyword evidence="3" id="KW-0731">Sigma factor</keyword>
<evidence type="ECO:0000256" key="2">
    <source>
        <dbReference type="ARBA" id="ARBA00023015"/>
    </source>
</evidence>
<evidence type="ECO:0000256" key="1">
    <source>
        <dbReference type="ARBA" id="ARBA00010641"/>
    </source>
</evidence>
<dbReference type="NCBIfam" id="TIGR02937">
    <property type="entry name" value="sigma70-ECF"/>
    <property type="match status" value="1"/>
</dbReference>
<reference evidence="7 8" key="1">
    <citation type="submission" date="2019-08" db="EMBL/GenBank/DDBJ databases">
        <title>Whole genome sequencing of chitin degrading bacteria Chitinophaga pinensis YS16.</title>
        <authorList>
            <person name="Singh R.P."/>
            <person name="Manchanda G."/>
            <person name="Maurya I.K."/>
            <person name="Joshi N.K."/>
            <person name="Srivastava A.K."/>
        </authorList>
    </citation>
    <scope>NUCLEOTIDE SEQUENCE [LARGE SCALE GENOMIC DNA]</scope>
    <source>
        <strain evidence="7 8">YS-16</strain>
    </source>
</reference>
<evidence type="ECO:0000313" key="8">
    <source>
        <dbReference type="Proteomes" id="UP000318815"/>
    </source>
</evidence>
<dbReference type="Proteomes" id="UP000318815">
    <property type="component" value="Unassembled WGS sequence"/>
</dbReference>
<proteinExistence type="inferred from homology"/>
<dbReference type="PANTHER" id="PTHR43133">
    <property type="entry name" value="RNA POLYMERASE ECF-TYPE SIGMA FACTO"/>
    <property type="match status" value="1"/>
</dbReference>
<dbReference type="InterPro" id="IPR013249">
    <property type="entry name" value="RNA_pol_sigma70_r4_t2"/>
</dbReference>
<organism evidence="7 8">
    <name type="scientific">Chitinophaga pinensis</name>
    <dbReference type="NCBI Taxonomy" id="79329"/>
    <lineage>
        <taxon>Bacteria</taxon>
        <taxon>Pseudomonadati</taxon>
        <taxon>Bacteroidota</taxon>
        <taxon>Chitinophagia</taxon>
        <taxon>Chitinophagales</taxon>
        <taxon>Chitinophagaceae</taxon>
        <taxon>Chitinophaga</taxon>
    </lineage>
</organism>
<dbReference type="Gene3D" id="1.10.1740.10">
    <property type="match status" value="1"/>
</dbReference>
<comment type="similarity">
    <text evidence="1">Belongs to the sigma-70 factor family. ECF subfamily.</text>
</comment>
<dbReference type="GO" id="GO:0006352">
    <property type="term" value="P:DNA-templated transcription initiation"/>
    <property type="evidence" value="ECO:0007669"/>
    <property type="project" value="InterPro"/>
</dbReference>
<dbReference type="InterPro" id="IPR039425">
    <property type="entry name" value="RNA_pol_sigma-70-like"/>
</dbReference>
<sequence>MTYYNKLTDPELADLLKAGDEAAFKVVYQTYWDKLLAIAGKRLGDVNEAEETVQDIFLNLWKRREKFELNVNFEHYFAVAVKFEVINRLAKRSREQQRNDAFAKETPAQQLPVEIRFDLEKLRQELETTIHSLPPKCQLIFRMSREQHLTNKKIAEYLNISEKAVEKHITTALKVLRSRFGSRFTIILLLLSGMKH</sequence>
<dbReference type="InterPro" id="IPR007627">
    <property type="entry name" value="RNA_pol_sigma70_r2"/>
</dbReference>
<evidence type="ECO:0000256" key="4">
    <source>
        <dbReference type="ARBA" id="ARBA00023163"/>
    </source>
</evidence>
<evidence type="ECO:0000256" key="3">
    <source>
        <dbReference type="ARBA" id="ARBA00023082"/>
    </source>
</evidence>
<dbReference type="NCBIfam" id="TIGR02985">
    <property type="entry name" value="Sig70_bacteroi1"/>
    <property type="match status" value="1"/>
</dbReference>
<evidence type="ECO:0000259" key="5">
    <source>
        <dbReference type="Pfam" id="PF04542"/>
    </source>
</evidence>
<protein>
    <submittedName>
        <fullName evidence="7">RNA polymerase sigma-70 factor</fullName>
    </submittedName>
</protein>
<comment type="caution">
    <text evidence="7">The sequence shown here is derived from an EMBL/GenBank/DDBJ whole genome shotgun (WGS) entry which is preliminary data.</text>
</comment>
<dbReference type="SUPFAM" id="SSF88659">
    <property type="entry name" value="Sigma3 and sigma4 domains of RNA polymerase sigma factors"/>
    <property type="match status" value="1"/>
</dbReference>
<dbReference type="Gene3D" id="1.10.10.10">
    <property type="entry name" value="Winged helix-like DNA-binding domain superfamily/Winged helix DNA-binding domain"/>
    <property type="match status" value="1"/>
</dbReference>
<keyword evidence="4" id="KW-0804">Transcription</keyword>
<dbReference type="OrthoDB" id="1097528at2"/>
<dbReference type="InterPro" id="IPR013324">
    <property type="entry name" value="RNA_pol_sigma_r3/r4-like"/>
</dbReference>
<dbReference type="AlphaFoldDB" id="A0A5C6LLS6"/>
<dbReference type="Pfam" id="PF08281">
    <property type="entry name" value="Sigma70_r4_2"/>
    <property type="match status" value="1"/>
</dbReference>
<dbReference type="InterPro" id="IPR014327">
    <property type="entry name" value="RNA_pol_sigma70_bacteroid"/>
</dbReference>
<dbReference type="GO" id="GO:0016987">
    <property type="term" value="F:sigma factor activity"/>
    <property type="evidence" value="ECO:0007669"/>
    <property type="project" value="UniProtKB-KW"/>
</dbReference>
<keyword evidence="8" id="KW-1185">Reference proteome</keyword>
<evidence type="ECO:0000313" key="7">
    <source>
        <dbReference type="EMBL" id="TWV94696.1"/>
    </source>
</evidence>
<dbReference type="GO" id="GO:0003677">
    <property type="term" value="F:DNA binding"/>
    <property type="evidence" value="ECO:0007669"/>
    <property type="project" value="InterPro"/>
</dbReference>
<feature type="domain" description="RNA polymerase sigma factor 70 region 4 type 2" evidence="6">
    <location>
        <begin position="123"/>
        <end position="174"/>
    </location>
</feature>
<dbReference type="InterPro" id="IPR013325">
    <property type="entry name" value="RNA_pol_sigma_r2"/>
</dbReference>
<gene>
    <name evidence="7" type="ORF">FEF09_25260</name>
</gene>
<dbReference type="Pfam" id="PF04542">
    <property type="entry name" value="Sigma70_r2"/>
    <property type="match status" value="1"/>
</dbReference>
<dbReference type="PANTHER" id="PTHR43133:SF46">
    <property type="entry name" value="RNA POLYMERASE SIGMA-70 FACTOR ECF SUBFAMILY"/>
    <property type="match status" value="1"/>
</dbReference>
<keyword evidence="2" id="KW-0805">Transcription regulation</keyword>
<name>A0A5C6LLS6_9BACT</name>
<accession>A0A5C6LLS6</accession>
<dbReference type="InterPro" id="IPR036388">
    <property type="entry name" value="WH-like_DNA-bd_sf"/>
</dbReference>
<dbReference type="InterPro" id="IPR014284">
    <property type="entry name" value="RNA_pol_sigma-70_dom"/>
</dbReference>
<dbReference type="EMBL" id="VOHS01000044">
    <property type="protein sequence ID" value="TWV94696.1"/>
    <property type="molecule type" value="Genomic_DNA"/>
</dbReference>